<dbReference type="HAMAP" id="MF_00048">
    <property type="entry name" value="UPF0102"/>
    <property type="match status" value="1"/>
</dbReference>
<dbReference type="Gene3D" id="3.40.1350.10">
    <property type="match status" value="1"/>
</dbReference>
<evidence type="ECO:0000313" key="4">
    <source>
        <dbReference type="Proteomes" id="UP000217349"/>
    </source>
</evidence>
<dbReference type="GO" id="GO:0003676">
    <property type="term" value="F:nucleic acid binding"/>
    <property type="evidence" value="ECO:0007669"/>
    <property type="project" value="InterPro"/>
</dbReference>
<organism evidence="3 4">
    <name type="scientific">Sulfurospirillum diekertiae</name>
    <dbReference type="NCBI Taxonomy" id="1854492"/>
    <lineage>
        <taxon>Bacteria</taxon>
        <taxon>Pseudomonadati</taxon>
        <taxon>Campylobacterota</taxon>
        <taxon>Epsilonproteobacteria</taxon>
        <taxon>Campylobacterales</taxon>
        <taxon>Sulfurospirillaceae</taxon>
        <taxon>Sulfurospirillum</taxon>
    </lineage>
</organism>
<reference evidence="4" key="1">
    <citation type="submission" date="2017-09" db="EMBL/GenBank/DDBJ databases">
        <title>The complete genome of Sulfurospirillum sp. JPD-1.</title>
        <authorList>
            <person name="Goris T."/>
        </authorList>
    </citation>
    <scope>NUCLEOTIDE SEQUENCE [LARGE SCALE GENOMIC DNA]</scope>
    <source>
        <strain evidence="4">JPD-1</strain>
    </source>
</reference>
<dbReference type="SUPFAM" id="SSF52980">
    <property type="entry name" value="Restriction endonuclease-like"/>
    <property type="match status" value="1"/>
</dbReference>
<evidence type="ECO:0000256" key="1">
    <source>
        <dbReference type="ARBA" id="ARBA00006738"/>
    </source>
</evidence>
<dbReference type="AlphaFoldDB" id="A0A290H9U3"/>
<comment type="similarity">
    <text evidence="1 2">Belongs to the UPF0102 family.</text>
</comment>
<accession>A0A290H9U3</accession>
<dbReference type="InterPro" id="IPR011856">
    <property type="entry name" value="tRNA_endonuc-like_dom_sf"/>
</dbReference>
<dbReference type="InterPro" id="IPR011335">
    <property type="entry name" value="Restrct_endonuc-II-like"/>
</dbReference>
<dbReference type="OrthoDB" id="9794876at2"/>
<dbReference type="InterPro" id="IPR003509">
    <property type="entry name" value="UPF0102_YraN-like"/>
</dbReference>
<dbReference type="PANTHER" id="PTHR34039">
    <property type="entry name" value="UPF0102 PROTEIN YRAN"/>
    <property type="match status" value="1"/>
</dbReference>
<protein>
    <recommendedName>
        <fullName evidence="2">UPF0102 protein SJPD1_0203</fullName>
    </recommendedName>
</protein>
<dbReference type="EMBL" id="CP023275">
    <property type="protein sequence ID" value="ATB68332.1"/>
    <property type="molecule type" value="Genomic_DNA"/>
</dbReference>
<dbReference type="PANTHER" id="PTHR34039:SF1">
    <property type="entry name" value="UPF0102 PROTEIN YRAN"/>
    <property type="match status" value="1"/>
</dbReference>
<gene>
    <name evidence="3" type="ORF">SJPD1_0203</name>
</gene>
<dbReference type="Proteomes" id="UP000217349">
    <property type="component" value="Chromosome"/>
</dbReference>
<dbReference type="NCBIfam" id="NF009152">
    <property type="entry name" value="PRK12497.2-4"/>
    <property type="match status" value="1"/>
</dbReference>
<dbReference type="Pfam" id="PF02021">
    <property type="entry name" value="UPF0102"/>
    <property type="match status" value="1"/>
</dbReference>
<dbReference type="RefSeq" id="WP_096045573.1">
    <property type="nucleotide sequence ID" value="NZ_CP023275.1"/>
</dbReference>
<evidence type="ECO:0000313" key="3">
    <source>
        <dbReference type="EMBL" id="ATB68332.1"/>
    </source>
</evidence>
<name>A0A290H9U3_9BACT</name>
<proteinExistence type="inferred from homology"/>
<dbReference type="KEGG" id="sulj:SJPD1_0203"/>
<evidence type="ECO:0000256" key="2">
    <source>
        <dbReference type="HAMAP-Rule" id="MF_00048"/>
    </source>
</evidence>
<sequence length="108" mass="12649">MGLQEGLEAENKASFFLEKEGYTLLARNFHSKFGEIDIIALKDNILHFCEVKFSEKYDPILRITATKMTKIIKTIKYYLLRHPNSYDYQIDAILVTPEKIEIIKNISY</sequence>